<dbReference type="SUPFAM" id="SSF57667">
    <property type="entry name" value="beta-beta-alpha zinc fingers"/>
    <property type="match status" value="1"/>
</dbReference>
<dbReference type="AlphaFoldDB" id="A0ABD6EYJ4"/>
<keyword evidence="8" id="KW-0539">Nucleus</keyword>
<feature type="region of interest" description="Disordered" evidence="9">
    <location>
        <begin position="1"/>
        <end position="25"/>
    </location>
</feature>
<dbReference type="GO" id="GO:0005737">
    <property type="term" value="C:cytoplasm"/>
    <property type="evidence" value="ECO:0007669"/>
    <property type="project" value="UniProtKB-SubCell"/>
</dbReference>
<evidence type="ECO:0000256" key="9">
    <source>
        <dbReference type="SAM" id="MobiDB-lite"/>
    </source>
</evidence>
<dbReference type="GO" id="GO:0042254">
    <property type="term" value="P:ribosome biogenesis"/>
    <property type="evidence" value="ECO:0007669"/>
    <property type="project" value="UniProtKB-KW"/>
</dbReference>
<feature type="compositionally biased region" description="Basic residues" evidence="9">
    <location>
        <begin position="1"/>
        <end position="16"/>
    </location>
</feature>
<dbReference type="InterPro" id="IPR036236">
    <property type="entry name" value="Znf_C2H2_sf"/>
</dbReference>
<accession>A0ABD6EYJ4</accession>
<protein>
    <recommendedName>
        <fullName evidence="10">Zinc finger double-stranded RNA binding domain-containing protein</fullName>
    </recommendedName>
</protein>
<sequence length="75" mass="9014">MPKKHSQSNKTRKRKGKDLDQITEDLKPEKMKKLLETEQDLDLPGKGQFRCIHCDRFFIDDETMQKHKRTKGWRS</sequence>
<evidence type="ECO:0000313" key="11">
    <source>
        <dbReference type="EMBL" id="MFH4982324.1"/>
    </source>
</evidence>
<comment type="subcellular location">
    <subcellularLocation>
        <location evidence="2">Cytoplasm</location>
    </subcellularLocation>
    <subcellularLocation>
        <location evidence="1">Nucleus</location>
    </subcellularLocation>
</comment>
<dbReference type="PANTHER" id="PTHR46095">
    <property type="entry name" value="ZINC FINGER PROTEIN 593"/>
    <property type="match status" value="1"/>
</dbReference>
<evidence type="ECO:0000256" key="4">
    <source>
        <dbReference type="ARBA" id="ARBA00022517"/>
    </source>
</evidence>
<evidence type="ECO:0000256" key="8">
    <source>
        <dbReference type="ARBA" id="ARBA00023242"/>
    </source>
</evidence>
<feature type="domain" description="Zinc finger double-stranded RNA binding" evidence="10">
    <location>
        <begin position="48"/>
        <end position="71"/>
    </location>
</feature>
<dbReference type="Pfam" id="PF12171">
    <property type="entry name" value="zf-C2H2_jaz"/>
    <property type="match status" value="1"/>
</dbReference>
<proteinExistence type="predicted"/>
<dbReference type="InterPro" id="IPR022755">
    <property type="entry name" value="Znf_C2H2_jaz"/>
</dbReference>
<organism evidence="11 12">
    <name type="scientific">Gnathostoma spinigerum</name>
    <dbReference type="NCBI Taxonomy" id="75299"/>
    <lineage>
        <taxon>Eukaryota</taxon>
        <taxon>Metazoa</taxon>
        <taxon>Ecdysozoa</taxon>
        <taxon>Nematoda</taxon>
        <taxon>Chromadorea</taxon>
        <taxon>Rhabditida</taxon>
        <taxon>Spirurina</taxon>
        <taxon>Gnathostomatomorpha</taxon>
        <taxon>Gnathostomatoidea</taxon>
        <taxon>Gnathostomatidae</taxon>
        <taxon>Gnathostoma</taxon>
    </lineage>
</organism>
<keyword evidence="6" id="KW-0863">Zinc-finger</keyword>
<dbReference type="PANTHER" id="PTHR46095:SF1">
    <property type="entry name" value="ZINC FINGER PROTEIN 593"/>
    <property type="match status" value="1"/>
</dbReference>
<gene>
    <name evidence="11" type="ORF">AB6A40_009033</name>
</gene>
<keyword evidence="7" id="KW-0862">Zinc</keyword>
<evidence type="ECO:0000256" key="7">
    <source>
        <dbReference type="ARBA" id="ARBA00022833"/>
    </source>
</evidence>
<keyword evidence="3" id="KW-0963">Cytoplasm</keyword>
<keyword evidence="12" id="KW-1185">Reference proteome</keyword>
<name>A0ABD6EYJ4_9BILA</name>
<evidence type="ECO:0000256" key="6">
    <source>
        <dbReference type="ARBA" id="ARBA00022771"/>
    </source>
</evidence>
<evidence type="ECO:0000313" key="12">
    <source>
        <dbReference type="Proteomes" id="UP001608902"/>
    </source>
</evidence>
<evidence type="ECO:0000259" key="10">
    <source>
        <dbReference type="Pfam" id="PF12171"/>
    </source>
</evidence>
<dbReference type="Proteomes" id="UP001608902">
    <property type="component" value="Unassembled WGS sequence"/>
</dbReference>
<evidence type="ECO:0000256" key="5">
    <source>
        <dbReference type="ARBA" id="ARBA00022723"/>
    </source>
</evidence>
<dbReference type="GO" id="GO:0008270">
    <property type="term" value="F:zinc ion binding"/>
    <property type="evidence" value="ECO:0007669"/>
    <property type="project" value="UniProtKB-KW"/>
</dbReference>
<keyword evidence="4" id="KW-0690">Ribosome biogenesis</keyword>
<dbReference type="Gene3D" id="3.30.160.60">
    <property type="entry name" value="Classic Zinc Finger"/>
    <property type="match status" value="1"/>
</dbReference>
<reference evidence="11 12" key="1">
    <citation type="submission" date="2024-08" db="EMBL/GenBank/DDBJ databases">
        <title>Gnathostoma spinigerum genome.</title>
        <authorList>
            <person name="Gonzalez-Bertolin B."/>
            <person name="Monzon S."/>
            <person name="Zaballos A."/>
            <person name="Jimenez P."/>
            <person name="Dekumyoy P."/>
            <person name="Varona S."/>
            <person name="Cuesta I."/>
            <person name="Sumanam S."/>
            <person name="Adisakwattana P."/>
            <person name="Gasser R.B."/>
            <person name="Hernandez-Gonzalez A."/>
            <person name="Young N.D."/>
            <person name="Perteguer M.J."/>
        </authorList>
    </citation>
    <scope>NUCLEOTIDE SEQUENCE [LARGE SCALE GENOMIC DNA]</scope>
    <source>
        <strain evidence="11">AL3</strain>
        <tissue evidence="11">Liver</tissue>
    </source>
</reference>
<dbReference type="InterPro" id="IPR051879">
    <property type="entry name" value="C2H2-ZF_Maturation_Protein"/>
</dbReference>
<comment type="caution">
    <text evidence="11">The sequence shown here is derived from an EMBL/GenBank/DDBJ whole genome shotgun (WGS) entry which is preliminary data.</text>
</comment>
<dbReference type="GO" id="GO:0005634">
    <property type="term" value="C:nucleus"/>
    <property type="evidence" value="ECO:0007669"/>
    <property type="project" value="UniProtKB-SubCell"/>
</dbReference>
<keyword evidence="5" id="KW-0479">Metal-binding</keyword>
<evidence type="ECO:0000256" key="1">
    <source>
        <dbReference type="ARBA" id="ARBA00004123"/>
    </source>
</evidence>
<dbReference type="EMBL" id="JBGFUD010009009">
    <property type="protein sequence ID" value="MFH4982324.1"/>
    <property type="molecule type" value="Genomic_DNA"/>
</dbReference>
<evidence type="ECO:0000256" key="3">
    <source>
        <dbReference type="ARBA" id="ARBA00022490"/>
    </source>
</evidence>
<evidence type="ECO:0000256" key="2">
    <source>
        <dbReference type="ARBA" id="ARBA00004496"/>
    </source>
</evidence>